<evidence type="ECO:0000256" key="3">
    <source>
        <dbReference type="ARBA" id="ARBA00022989"/>
    </source>
</evidence>
<dbReference type="GO" id="GO:0006629">
    <property type="term" value="P:lipid metabolic process"/>
    <property type="evidence" value="ECO:0007669"/>
    <property type="project" value="TreeGrafter"/>
</dbReference>
<keyword evidence="5" id="KW-0472">Membrane</keyword>
<sequence length="66" mass="7203">MPRHNLHKIAPLVRSLCAKHGIEYQEKPLLRALQDIISISFAGGVGMRWALGPEEGLAGQAGLVWT</sequence>
<evidence type="ECO:0000256" key="2">
    <source>
        <dbReference type="ARBA" id="ARBA00022692"/>
    </source>
</evidence>
<dbReference type="Proteomes" id="UP000242450">
    <property type="component" value="Chromosome 2"/>
</dbReference>
<reference evidence="6 7" key="1">
    <citation type="journal article" date="2018" name="Mol. Genet. Genomics">
        <title>The red deer Cervus elaphus genome CerEla1.0: sequencing, annotating, genes, and chromosomes.</title>
        <authorList>
            <person name="Bana N.A."/>
            <person name="Nyiri A."/>
            <person name="Nagy J."/>
            <person name="Frank K."/>
            <person name="Nagy T."/>
            <person name="Steger V."/>
            <person name="Schiller M."/>
            <person name="Lakatos P."/>
            <person name="Sugar L."/>
            <person name="Horn P."/>
            <person name="Barta E."/>
            <person name="Orosz L."/>
        </authorList>
    </citation>
    <scope>NUCLEOTIDE SEQUENCE [LARGE SCALE GENOMIC DNA]</scope>
    <source>
        <strain evidence="6">Hungarian</strain>
    </source>
</reference>
<dbReference type="InterPro" id="IPR012171">
    <property type="entry name" value="Fatty_acid_desaturase"/>
</dbReference>
<keyword evidence="3" id="KW-1133">Transmembrane helix</keyword>
<dbReference type="GO" id="GO:0016717">
    <property type="term" value="F:oxidoreductase activity, acting on paired donors, with oxidation of a pair of donors resulting in the reduction of molecular oxygen to two molecules of water"/>
    <property type="evidence" value="ECO:0007669"/>
    <property type="project" value="TreeGrafter"/>
</dbReference>
<protein>
    <submittedName>
        <fullName evidence="6">FADS2</fullName>
    </submittedName>
</protein>
<organism evidence="6 7">
    <name type="scientific">Cervus elaphus hippelaphus</name>
    <name type="common">European red deer</name>
    <dbReference type="NCBI Taxonomy" id="46360"/>
    <lineage>
        <taxon>Eukaryota</taxon>
        <taxon>Metazoa</taxon>
        <taxon>Chordata</taxon>
        <taxon>Craniata</taxon>
        <taxon>Vertebrata</taxon>
        <taxon>Euteleostomi</taxon>
        <taxon>Mammalia</taxon>
        <taxon>Eutheria</taxon>
        <taxon>Laurasiatheria</taxon>
        <taxon>Artiodactyla</taxon>
        <taxon>Ruminantia</taxon>
        <taxon>Pecora</taxon>
        <taxon>Cervidae</taxon>
        <taxon>Cervinae</taxon>
        <taxon>Cervus</taxon>
    </lineage>
</organism>
<keyword evidence="4" id="KW-0560">Oxidoreductase</keyword>
<dbReference type="PANTHER" id="PTHR19353:SF12">
    <property type="entry name" value="ACYL-COA 6-DESATURASE"/>
    <property type="match status" value="1"/>
</dbReference>
<evidence type="ECO:0000313" key="7">
    <source>
        <dbReference type="Proteomes" id="UP000242450"/>
    </source>
</evidence>
<proteinExistence type="predicted"/>
<comment type="caution">
    <text evidence="6">The sequence shown here is derived from an EMBL/GenBank/DDBJ whole genome shotgun (WGS) entry which is preliminary data.</text>
</comment>
<evidence type="ECO:0000256" key="1">
    <source>
        <dbReference type="ARBA" id="ARBA00004141"/>
    </source>
</evidence>
<keyword evidence="2" id="KW-0812">Transmembrane</keyword>
<evidence type="ECO:0000256" key="5">
    <source>
        <dbReference type="ARBA" id="ARBA00023136"/>
    </source>
</evidence>
<keyword evidence="7" id="KW-1185">Reference proteome</keyword>
<dbReference type="EMBL" id="MKHE01000002">
    <property type="protein sequence ID" value="OWK17512.1"/>
    <property type="molecule type" value="Genomic_DNA"/>
</dbReference>
<dbReference type="AlphaFoldDB" id="A0A212DH55"/>
<comment type="subcellular location">
    <subcellularLocation>
        <location evidence="1">Membrane</location>
        <topology evidence="1">Multi-pass membrane protein</topology>
    </subcellularLocation>
</comment>
<name>A0A212DH55_CEREH</name>
<gene>
    <name evidence="6" type="ORF">Celaphus_00013396</name>
</gene>
<evidence type="ECO:0000313" key="6">
    <source>
        <dbReference type="EMBL" id="OWK17512.1"/>
    </source>
</evidence>
<evidence type="ECO:0000256" key="4">
    <source>
        <dbReference type="ARBA" id="ARBA00023002"/>
    </source>
</evidence>
<dbReference type="PANTHER" id="PTHR19353">
    <property type="entry name" value="FATTY ACID DESATURASE 2"/>
    <property type="match status" value="1"/>
</dbReference>
<accession>A0A212DH55</accession>
<dbReference type="GO" id="GO:0016020">
    <property type="term" value="C:membrane"/>
    <property type="evidence" value="ECO:0007669"/>
    <property type="project" value="UniProtKB-SubCell"/>
</dbReference>
<dbReference type="OrthoDB" id="9796557at2759"/>